<sequence>MVASTLFLLSLFTLALGNPLSRRIMQVHESRGEVPEGFVQQGAAPPDTVLKMRIALTQNNIDGLHEALMDVSTPSSPLYGQHLSKSKVEAFVAPSEDAVQAVNAWFSENSISATTISPTGDWMAFEIPVSKANEILDTKFMVFQHTESGEQTVRTLAYSVPSDLRSHIQLVHPTITFTNPSAGKPIVVSPKASAAAADLSSDAALESCTTKITPSCLQALYGIPTTPATEKSNQLAVAGFINQYANKKDLKTFLHANRPDMADTTEFLLQTIDGGTNLQLPELAGVEANLDTQYTVGIATGVPVAFISVGQLNQDGALEGFLDIINFLLKEDDPPHVLTTSYGQNENTISSALAIQMGWWCCRIPECVMHNLRADFSIGMSISNAVSGYLETLGNTNAGKYNRSGRAFPDVAAMGQNVEIVFQNQAKMVAGAGKSPLGFLNPFLYSIAGSTFTDITTGSNPGCGTNGFPATTGWDPVTGLGTPNFAALAEAAGV</sequence>
<keyword evidence="4" id="KW-0378">Hydrolase</keyword>
<evidence type="ECO:0000256" key="9">
    <source>
        <dbReference type="SAM" id="SignalP"/>
    </source>
</evidence>
<dbReference type="GO" id="GO:0008240">
    <property type="term" value="F:tripeptidyl-peptidase activity"/>
    <property type="evidence" value="ECO:0007669"/>
    <property type="project" value="TreeGrafter"/>
</dbReference>
<keyword evidence="2" id="KW-0645">Protease</keyword>
<proteinExistence type="predicted"/>
<evidence type="ECO:0000256" key="4">
    <source>
        <dbReference type="ARBA" id="ARBA00022801"/>
    </source>
</evidence>
<dbReference type="PANTHER" id="PTHR14218">
    <property type="entry name" value="PROTEASE S8 TRIPEPTIDYL PEPTIDASE I CLN2"/>
    <property type="match status" value="1"/>
</dbReference>
<evidence type="ECO:0000256" key="5">
    <source>
        <dbReference type="ARBA" id="ARBA00022825"/>
    </source>
</evidence>
<feature type="binding site" evidence="8">
    <location>
        <position position="455"/>
    </location>
    <ligand>
        <name>Ca(2+)</name>
        <dbReference type="ChEBI" id="CHEBI:29108"/>
    </ligand>
</feature>
<evidence type="ECO:0000256" key="7">
    <source>
        <dbReference type="ARBA" id="ARBA00023145"/>
    </source>
</evidence>
<dbReference type="InterPro" id="IPR015366">
    <property type="entry name" value="S53_propep"/>
</dbReference>
<keyword evidence="9" id="KW-0732">Signal</keyword>
<evidence type="ECO:0000259" key="10">
    <source>
        <dbReference type="PROSITE" id="PS51695"/>
    </source>
</evidence>
<protein>
    <recommendedName>
        <fullName evidence="10">Peptidase S53 domain-containing protein</fullName>
    </recommendedName>
</protein>
<evidence type="ECO:0000256" key="6">
    <source>
        <dbReference type="ARBA" id="ARBA00022837"/>
    </source>
</evidence>
<feature type="domain" description="Peptidase S53" evidence="10">
    <location>
        <begin position="115"/>
        <end position="494"/>
    </location>
</feature>
<dbReference type="GO" id="GO:0046872">
    <property type="term" value="F:metal ion binding"/>
    <property type="evidence" value="ECO:0007669"/>
    <property type="project" value="UniProtKB-UniRule"/>
</dbReference>
<dbReference type="InterPro" id="IPR030400">
    <property type="entry name" value="Sedolisin_dom"/>
</dbReference>
<evidence type="ECO:0000256" key="1">
    <source>
        <dbReference type="ARBA" id="ARBA00004239"/>
    </source>
</evidence>
<reference evidence="11 12" key="1">
    <citation type="submission" date="2019-02" db="EMBL/GenBank/DDBJ databases">
        <title>Genome sequencing of the rare red list fungi Phlebia centrifuga.</title>
        <authorList>
            <person name="Buettner E."/>
            <person name="Kellner H."/>
        </authorList>
    </citation>
    <scope>NUCLEOTIDE SEQUENCE [LARGE SCALE GENOMIC DNA]</scope>
    <source>
        <strain evidence="11 12">DSM 108282</strain>
    </source>
</reference>
<dbReference type="PANTHER" id="PTHR14218:SF10">
    <property type="entry name" value="PEPTIDASE S53 DOMAIN-CONTAINING PROTEIN"/>
    <property type="match status" value="1"/>
</dbReference>
<evidence type="ECO:0000256" key="8">
    <source>
        <dbReference type="PROSITE-ProRule" id="PRU01032"/>
    </source>
</evidence>
<feature type="binding site" evidence="8">
    <location>
        <position position="473"/>
    </location>
    <ligand>
        <name>Ca(2+)</name>
        <dbReference type="ChEBI" id="CHEBI:29108"/>
    </ligand>
</feature>
<evidence type="ECO:0000256" key="3">
    <source>
        <dbReference type="ARBA" id="ARBA00022723"/>
    </source>
</evidence>
<dbReference type="PROSITE" id="PS51695">
    <property type="entry name" value="SEDOLISIN"/>
    <property type="match status" value="1"/>
</dbReference>
<feature type="binding site" evidence="8">
    <location>
        <position position="454"/>
    </location>
    <ligand>
        <name>Ca(2+)</name>
        <dbReference type="ChEBI" id="CHEBI:29108"/>
    </ligand>
</feature>
<name>A0A4S4KJU0_9APHY</name>
<dbReference type="GO" id="GO:0006508">
    <property type="term" value="P:proteolysis"/>
    <property type="evidence" value="ECO:0007669"/>
    <property type="project" value="UniProtKB-KW"/>
</dbReference>
<evidence type="ECO:0000313" key="11">
    <source>
        <dbReference type="EMBL" id="THG98674.1"/>
    </source>
</evidence>
<dbReference type="AlphaFoldDB" id="A0A4S4KJU0"/>
<organism evidence="11 12">
    <name type="scientific">Hermanssonia centrifuga</name>
    <dbReference type="NCBI Taxonomy" id="98765"/>
    <lineage>
        <taxon>Eukaryota</taxon>
        <taxon>Fungi</taxon>
        <taxon>Dikarya</taxon>
        <taxon>Basidiomycota</taxon>
        <taxon>Agaricomycotina</taxon>
        <taxon>Agaricomycetes</taxon>
        <taxon>Polyporales</taxon>
        <taxon>Meruliaceae</taxon>
        <taxon>Hermanssonia</taxon>
    </lineage>
</organism>
<keyword evidence="12" id="KW-1185">Reference proteome</keyword>
<keyword evidence="3 8" id="KW-0479">Metal-binding</keyword>
<dbReference type="GO" id="GO:0004252">
    <property type="term" value="F:serine-type endopeptidase activity"/>
    <property type="evidence" value="ECO:0007669"/>
    <property type="project" value="InterPro"/>
</dbReference>
<dbReference type="SUPFAM" id="SSF52743">
    <property type="entry name" value="Subtilisin-like"/>
    <property type="match status" value="1"/>
</dbReference>
<comment type="cofactor">
    <cofactor evidence="8">
        <name>Ca(2+)</name>
        <dbReference type="ChEBI" id="CHEBI:29108"/>
    </cofactor>
    <text evidence="8">Binds 1 Ca(2+) ion per subunit.</text>
</comment>
<comment type="subcellular location">
    <subcellularLocation>
        <location evidence="1">Secreted</location>
        <location evidence="1">Extracellular space</location>
    </subcellularLocation>
</comment>
<gene>
    <name evidence="11" type="ORF">EW026_g3567</name>
</gene>
<dbReference type="GO" id="GO:0005576">
    <property type="term" value="C:extracellular region"/>
    <property type="evidence" value="ECO:0007669"/>
    <property type="project" value="UniProtKB-SubCell"/>
</dbReference>
<keyword evidence="6 8" id="KW-0106">Calcium</keyword>
<dbReference type="InterPro" id="IPR036852">
    <property type="entry name" value="Peptidase_S8/S53_dom_sf"/>
</dbReference>
<comment type="caution">
    <text evidence="8">Lacks conserved residue(s) required for the propagation of feature annotation.</text>
</comment>
<dbReference type="SUPFAM" id="SSF54897">
    <property type="entry name" value="Protease propeptides/inhibitors"/>
    <property type="match status" value="1"/>
</dbReference>
<feature type="binding site" evidence="8">
    <location>
        <position position="475"/>
    </location>
    <ligand>
        <name>Ca(2+)</name>
        <dbReference type="ChEBI" id="CHEBI:29108"/>
    </ligand>
</feature>
<dbReference type="EMBL" id="SGPJ01000109">
    <property type="protein sequence ID" value="THG98674.1"/>
    <property type="molecule type" value="Genomic_DNA"/>
</dbReference>
<comment type="caution">
    <text evidence="11">The sequence shown here is derived from an EMBL/GenBank/DDBJ whole genome shotgun (WGS) entry which is preliminary data.</text>
</comment>
<feature type="signal peptide" evidence="9">
    <location>
        <begin position="1"/>
        <end position="17"/>
    </location>
</feature>
<dbReference type="CDD" id="cd04056">
    <property type="entry name" value="Peptidases_S53"/>
    <property type="match status" value="1"/>
</dbReference>
<dbReference type="Gene3D" id="3.40.50.200">
    <property type="entry name" value="Peptidase S8/S53 domain"/>
    <property type="match status" value="2"/>
</dbReference>
<dbReference type="Pfam" id="PF09286">
    <property type="entry name" value="Pro-kuma_activ"/>
    <property type="match status" value="1"/>
</dbReference>
<keyword evidence="7" id="KW-0865">Zymogen</keyword>
<evidence type="ECO:0000313" key="12">
    <source>
        <dbReference type="Proteomes" id="UP000309038"/>
    </source>
</evidence>
<dbReference type="SMART" id="SM00944">
    <property type="entry name" value="Pro-kuma_activ"/>
    <property type="match status" value="1"/>
</dbReference>
<dbReference type="Proteomes" id="UP000309038">
    <property type="component" value="Unassembled WGS sequence"/>
</dbReference>
<evidence type="ECO:0000256" key="2">
    <source>
        <dbReference type="ARBA" id="ARBA00022670"/>
    </source>
</evidence>
<feature type="chain" id="PRO_5020888501" description="Peptidase S53 domain-containing protein" evidence="9">
    <location>
        <begin position="18"/>
        <end position="494"/>
    </location>
</feature>
<accession>A0A4S4KJU0</accession>
<dbReference type="InterPro" id="IPR050819">
    <property type="entry name" value="Tripeptidyl-peptidase_I"/>
</dbReference>
<dbReference type="CDD" id="cd11377">
    <property type="entry name" value="Pro-peptidase_S53"/>
    <property type="match status" value="1"/>
</dbReference>
<keyword evidence="5" id="KW-0720">Serine protease</keyword>